<keyword evidence="3" id="KW-1003">Cell membrane</keyword>
<evidence type="ECO:0000313" key="10">
    <source>
        <dbReference type="EMBL" id="MBD7938113.1"/>
    </source>
</evidence>
<dbReference type="Gene3D" id="3.30.240.20">
    <property type="entry name" value="bsu07140 like domains"/>
    <property type="match status" value="2"/>
</dbReference>
<keyword evidence="11" id="KW-1185">Reference proteome</keyword>
<feature type="domain" description="YetF C-terminal" evidence="8">
    <location>
        <begin position="81"/>
        <end position="215"/>
    </location>
</feature>
<evidence type="ECO:0000259" key="9">
    <source>
        <dbReference type="Pfam" id="PF20730"/>
    </source>
</evidence>
<evidence type="ECO:0000256" key="1">
    <source>
        <dbReference type="ARBA" id="ARBA00004651"/>
    </source>
</evidence>
<comment type="similarity">
    <text evidence="2">Belongs to the UPF0702 family.</text>
</comment>
<dbReference type="Pfam" id="PF20730">
    <property type="entry name" value="YetF_N"/>
    <property type="match status" value="1"/>
</dbReference>
<dbReference type="Pfam" id="PF04239">
    <property type="entry name" value="DUF421"/>
    <property type="match status" value="1"/>
</dbReference>
<evidence type="ECO:0000256" key="7">
    <source>
        <dbReference type="SAM" id="Phobius"/>
    </source>
</evidence>
<keyword evidence="4 7" id="KW-0812">Transmembrane</keyword>
<proteinExistence type="inferred from homology"/>
<comment type="subcellular location">
    <subcellularLocation>
        <location evidence="1">Cell membrane</location>
        <topology evidence="1">Multi-pass membrane protein</topology>
    </subcellularLocation>
</comment>
<evidence type="ECO:0000256" key="2">
    <source>
        <dbReference type="ARBA" id="ARBA00006448"/>
    </source>
</evidence>
<feature type="transmembrane region" description="Helical" evidence="7">
    <location>
        <begin position="6"/>
        <end position="26"/>
    </location>
</feature>
<dbReference type="EMBL" id="JACSQT010000006">
    <property type="protein sequence ID" value="MBD7938113.1"/>
    <property type="molecule type" value="Genomic_DNA"/>
</dbReference>
<dbReference type="Proteomes" id="UP000657931">
    <property type="component" value="Unassembled WGS sequence"/>
</dbReference>
<evidence type="ECO:0000256" key="4">
    <source>
        <dbReference type="ARBA" id="ARBA00022692"/>
    </source>
</evidence>
<dbReference type="RefSeq" id="WP_191814967.1">
    <property type="nucleotide sequence ID" value="NZ_JACSQT010000006.1"/>
</dbReference>
<comment type="caution">
    <text evidence="10">The sequence shown here is derived from an EMBL/GenBank/DDBJ whole genome shotgun (WGS) entry which is preliminary data.</text>
</comment>
<protein>
    <submittedName>
        <fullName evidence="10">DUF421 domain-containing protein</fullName>
    </submittedName>
</protein>
<name>A0ABR8QRI6_9BACI</name>
<reference evidence="10 11" key="1">
    <citation type="submission" date="2020-08" db="EMBL/GenBank/DDBJ databases">
        <title>A Genomic Blueprint of the Chicken Gut Microbiome.</title>
        <authorList>
            <person name="Gilroy R."/>
            <person name="Ravi A."/>
            <person name="Getino M."/>
            <person name="Pursley I."/>
            <person name="Horton D.L."/>
            <person name="Alikhan N.-F."/>
            <person name="Baker D."/>
            <person name="Gharbi K."/>
            <person name="Hall N."/>
            <person name="Watson M."/>
            <person name="Adriaenssens E.M."/>
            <person name="Foster-Nyarko E."/>
            <person name="Jarju S."/>
            <person name="Secka A."/>
            <person name="Antonio M."/>
            <person name="Oren A."/>
            <person name="Chaudhuri R."/>
            <person name="La Ragione R.M."/>
            <person name="Hildebrand F."/>
            <person name="Pallen M.J."/>
        </authorList>
    </citation>
    <scope>NUCLEOTIDE SEQUENCE [LARGE SCALE GENOMIC DNA]</scope>
    <source>
        <strain evidence="10 11">Sa5YUA1</strain>
    </source>
</reference>
<evidence type="ECO:0000256" key="5">
    <source>
        <dbReference type="ARBA" id="ARBA00022989"/>
    </source>
</evidence>
<evidence type="ECO:0000256" key="3">
    <source>
        <dbReference type="ARBA" id="ARBA00022475"/>
    </source>
</evidence>
<evidence type="ECO:0000259" key="8">
    <source>
        <dbReference type="Pfam" id="PF04239"/>
    </source>
</evidence>
<dbReference type="InterPro" id="IPR048454">
    <property type="entry name" value="YetF_N"/>
</dbReference>
<organism evidence="10 11">
    <name type="scientific">Cytobacillus stercorigallinarum</name>
    <dbReference type="NCBI Taxonomy" id="2762240"/>
    <lineage>
        <taxon>Bacteria</taxon>
        <taxon>Bacillati</taxon>
        <taxon>Bacillota</taxon>
        <taxon>Bacilli</taxon>
        <taxon>Bacillales</taxon>
        <taxon>Bacillaceae</taxon>
        <taxon>Cytobacillus</taxon>
    </lineage>
</organism>
<dbReference type="InterPro" id="IPR023090">
    <property type="entry name" value="UPF0702_alpha/beta_dom_sf"/>
</dbReference>
<gene>
    <name evidence="10" type="ORF">H9655_13855</name>
</gene>
<evidence type="ECO:0000256" key="6">
    <source>
        <dbReference type="ARBA" id="ARBA00023136"/>
    </source>
</evidence>
<accession>A0ABR8QRI6</accession>
<evidence type="ECO:0000313" key="11">
    <source>
        <dbReference type="Proteomes" id="UP000657931"/>
    </source>
</evidence>
<keyword evidence="5 7" id="KW-1133">Transmembrane helix</keyword>
<dbReference type="PANTHER" id="PTHR34582:SF5">
    <property type="entry name" value="UPF0702 TRANSMEMBRANE PROTEIN YETF"/>
    <property type="match status" value="1"/>
</dbReference>
<keyword evidence="6 7" id="KW-0472">Membrane</keyword>
<feature type="domain" description="YetF-like N-terminal transmembrane" evidence="9">
    <location>
        <begin position="4"/>
        <end position="77"/>
    </location>
</feature>
<sequence>MHEYIHITFVLIVGFIALFIMTKILGKSQISQITPFDFISAIVLGELVGNALYDENTGIKQMLFSVLLWTILIFTTEKITQKFRRTRKLLEGGPSIVIRKGKIEYGQLKKNHLDLNQLQELLRAKDIFSIRQCEFAFLETNGTITALKKPEYTTPTIEDLQLKYPTIKVPINIILDGEIVYENLNILGWDVKLLDEKLKKKGYTNVKEILYADWEKEDGLHIQTY</sequence>
<dbReference type="PANTHER" id="PTHR34582">
    <property type="entry name" value="UPF0702 TRANSMEMBRANE PROTEIN YCAP"/>
    <property type="match status" value="1"/>
</dbReference>
<dbReference type="InterPro" id="IPR007353">
    <property type="entry name" value="DUF421"/>
</dbReference>